<dbReference type="FunFam" id="3.40.50.300:FF:003800">
    <property type="entry name" value="Guanine nucleotide-binding protein G(k) subunit alpha"/>
    <property type="match status" value="1"/>
</dbReference>
<reference evidence="11 12" key="1">
    <citation type="journal article" date="2013" name="Curr. Biol.">
        <title>The Genome of the Foraminiferan Reticulomyxa filosa.</title>
        <authorList>
            <person name="Glockner G."/>
            <person name="Hulsmann N."/>
            <person name="Schleicher M."/>
            <person name="Noegel A.A."/>
            <person name="Eichinger L."/>
            <person name="Gallinger C."/>
            <person name="Pawlowski J."/>
            <person name="Sierra R."/>
            <person name="Euteneuer U."/>
            <person name="Pillet L."/>
            <person name="Moustafa A."/>
            <person name="Platzer M."/>
            <person name="Groth M."/>
            <person name="Szafranski K."/>
            <person name="Schliwa M."/>
        </authorList>
    </citation>
    <scope>NUCLEOTIDE SEQUENCE [LARGE SCALE GENOMIC DNA]</scope>
</reference>
<keyword evidence="8" id="KW-0449">Lipoprotein</keyword>
<dbReference type="OMA" id="YICATRS"/>
<evidence type="ECO:0000256" key="7">
    <source>
        <dbReference type="ARBA" id="ARBA00023224"/>
    </source>
</evidence>
<feature type="binding site" evidence="9">
    <location>
        <position position="145"/>
    </location>
    <ligand>
        <name>GTP</name>
        <dbReference type="ChEBI" id="CHEBI:37565"/>
    </ligand>
</feature>
<keyword evidence="12" id="KW-1185">Reference proteome</keyword>
<feature type="binding site" evidence="9">
    <location>
        <begin position="81"/>
        <end position="84"/>
    </location>
    <ligand>
        <name>GTP</name>
        <dbReference type="ChEBI" id="CHEBI:37565"/>
    </ligand>
</feature>
<comment type="caution">
    <text evidence="11">The sequence shown here is derived from an EMBL/GenBank/DDBJ whole genome shotgun (WGS) entry which is preliminary data.</text>
</comment>
<dbReference type="PROSITE" id="PS51882">
    <property type="entry name" value="G_ALPHA"/>
    <property type="match status" value="1"/>
</dbReference>
<evidence type="ECO:0000313" key="12">
    <source>
        <dbReference type="Proteomes" id="UP000023152"/>
    </source>
</evidence>
<dbReference type="GO" id="GO:0001664">
    <property type="term" value="F:G protein-coupled receptor binding"/>
    <property type="evidence" value="ECO:0007669"/>
    <property type="project" value="TreeGrafter"/>
</dbReference>
<evidence type="ECO:0000256" key="6">
    <source>
        <dbReference type="ARBA" id="ARBA00023139"/>
    </source>
</evidence>
<keyword evidence="4" id="KW-0460">Magnesium</keyword>
<name>X6N394_RETFI</name>
<dbReference type="SUPFAM" id="SSF52540">
    <property type="entry name" value="P-loop containing nucleoside triphosphate hydrolases"/>
    <property type="match status" value="1"/>
</dbReference>
<gene>
    <name evidence="11" type="ORF">RFI_16468</name>
</gene>
<keyword evidence="7" id="KW-0807">Transducer</keyword>
<dbReference type="GO" id="GO:0003924">
    <property type="term" value="F:GTPase activity"/>
    <property type="evidence" value="ECO:0007669"/>
    <property type="project" value="InterPro"/>
</dbReference>
<dbReference type="GO" id="GO:0031683">
    <property type="term" value="F:G-protein beta/gamma-subunit complex binding"/>
    <property type="evidence" value="ECO:0007669"/>
    <property type="project" value="InterPro"/>
</dbReference>
<evidence type="ECO:0000256" key="8">
    <source>
        <dbReference type="ARBA" id="ARBA00023288"/>
    </source>
</evidence>
<dbReference type="InterPro" id="IPR001019">
    <property type="entry name" value="Gprotein_alpha_su"/>
</dbReference>
<dbReference type="PANTHER" id="PTHR10218:SF302">
    <property type="entry name" value="GUANINE NUCLEOTIDE-BINDING PROTEIN ALPHA-5 SUBUNIT"/>
    <property type="match status" value="1"/>
</dbReference>
<evidence type="ECO:0000256" key="4">
    <source>
        <dbReference type="ARBA" id="ARBA00022842"/>
    </source>
</evidence>
<dbReference type="EMBL" id="ASPP01012292">
    <property type="protein sequence ID" value="ETO20750.1"/>
    <property type="molecule type" value="Genomic_DNA"/>
</dbReference>
<dbReference type="SMART" id="SM00275">
    <property type="entry name" value="G_alpha"/>
    <property type="match status" value="1"/>
</dbReference>
<dbReference type="GO" id="GO:0005737">
    <property type="term" value="C:cytoplasm"/>
    <property type="evidence" value="ECO:0007669"/>
    <property type="project" value="TreeGrafter"/>
</dbReference>
<keyword evidence="1" id="KW-0519">Myristate</keyword>
<organism evidence="11 12">
    <name type="scientific">Reticulomyxa filosa</name>
    <dbReference type="NCBI Taxonomy" id="46433"/>
    <lineage>
        <taxon>Eukaryota</taxon>
        <taxon>Sar</taxon>
        <taxon>Rhizaria</taxon>
        <taxon>Retaria</taxon>
        <taxon>Foraminifera</taxon>
        <taxon>Monothalamids</taxon>
        <taxon>Reticulomyxidae</taxon>
        <taxon>Reticulomyxa</taxon>
    </lineage>
</organism>
<dbReference type="PANTHER" id="PTHR10218">
    <property type="entry name" value="GTP-BINDING PROTEIN ALPHA SUBUNIT"/>
    <property type="match status" value="1"/>
</dbReference>
<dbReference type="GO" id="GO:0046872">
    <property type="term" value="F:metal ion binding"/>
    <property type="evidence" value="ECO:0007669"/>
    <property type="project" value="UniProtKB-KW"/>
</dbReference>
<keyword evidence="10" id="KW-0812">Transmembrane</keyword>
<dbReference type="InterPro" id="IPR027417">
    <property type="entry name" value="P-loop_NTPase"/>
</dbReference>
<protein>
    <submittedName>
        <fullName evidence="11">Guanine nucleotide binding protein (G protein), alpha activating activity polypeptide O isoform 1</fullName>
    </submittedName>
</protein>
<dbReference type="PRINTS" id="PR00318">
    <property type="entry name" value="GPROTEINA"/>
</dbReference>
<keyword evidence="10" id="KW-0472">Membrane</keyword>
<feature type="transmembrane region" description="Helical" evidence="10">
    <location>
        <begin position="23"/>
        <end position="42"/>
    </location>
</feature>
<dbReference type="OrthoDB" id="5817230at2759"/>
<keyword evidence="3 9" id="KW-0547">Nucleotide-binding</keyword>
<evidence type="ECO:0000256" key="3">
    <source>
        <dbReference type="ARBA" id="ARBA00022741"/>
    </source>
</evidence>
<dbReference type="GO" id="GO:0007188">
    <property type="term" value="P:adenylate cyclase-modulating G protein-coupled receptor signaling pathway"/>
    <property type="evidence" value="ECO:0007669"/>
    <property type="project" value="TreeGrafter"/>
</dbReference>
<evidence type="ECO:0000313" key="11">
    <source>
        <dbReference type="EMBL" id="ETO20750.1"/>
    </source>
</evidence>
<keyword evidence="5 9" id="KW-0342">GTP-binding</keyword>
<evidence type="ECO:0000256" key="2">
    <source>
        <dbReference type="ARBA" id="ARBA00022723"/>
    </source>
</evidence>
<sequence>MPTTTTTTTTTTKGGQRAERKKWIHCFTGVTAVIFVASLSGYDESMYEEEMENVMHDSLDLFSSICKRSYFQSMPMILFLNKVDLFKIKIDSTSDCHVPLTVCFPEYQGKQEYPECLQYIREQFIKCFNNPTLPHCRLFVHVTCAMDSQNVKTVFHDVTHIVIQTTLYHGGFS</sequence>
<keyword evidence="2" id="KW-0479">Metal-binding</keyword>
<evidence type="ECO:0000256" key="10">
    <source>
        <dbReference type="SAM" id="Phobius"/>
    </source>
</evidence>
<keyword evidence="10" id="KW-1133">Transmembrane helix</keyword>
<evidence type="ECO:0000256" key="1">
    <source>
        <dbReference type="ARBA" id="ARBA00022707"/>
    </source>
</evidence>
<dbReference type="Proteomes" id="UP000023152">
    <property type="component" value="Unassembled WGS sequence"/>
</dbReference>
<dbReference type="Pfam" id="PF00503">
    <property type="entry name" value="G-alpha"/>
    <property type="match status" value="1"/>
</dbReference>
<evidence type="ECO:0000256" key="5">
    <source>
        <dbReference type="ARBA" id="ARBA00023134"/>
    </source>
</evidence>
<proteinExistence type="predicted"/>
<dbReference type="AlphaFoldDB" id="X6N394"/>
<dbReference type="Gene3D" id="3.40.50.300">
    <property type="entry name" value="P-loop containing nucleotide triphosphate hydrolases"/>
    <property type="match status" value="1"/>
</dbReference>
<dbReference type="GO" id="GO:0005525">
    <property type="term" value="F:GTP binding"/>
    <property type="evidence" value="ECO:0007669"/>
    <property type="project" value="UniProtKB-KW"/>
</dbReference>
<dbReference type="GO" id="GO:0005834">
    <property type="term" value="C:heterotrimeric G-protein complex"/>
    <property type="evidence" value="ECO:0007669"/>
    <property type="project" value="TreeGrafter"/>
</dbReference>
<evidence type="ECO:0000256" key="9">
    <source>
        <dbReference type="PIRSR" id="PIRSR601019-1"/>
    </source>
</evidence>
<keyword evidence="6" id="KW-0564">Palmitate</keyword>
<accession>X6N394</accession>